<dbReference type="InterPro" id="IPR013762">
    <property type="entry name" value="Integrase-like_cat_sf"/>
</dbReference>
<comment type="caution">
    <text evidence="2">The sequence shown here is derived from an EMBL/GenBank/DDBJ whole genome shotgun (WGS) entry which is preliminary data.</text>
</comment>
<gene>
    <name evidence="2" type="ORF">IW16_25090</name>
</gene>
<accession>A0ABR4UGF8</accession>
<dbReference type="InterPro" id="IPR011010">
    <property type="entry name" value="DNA_brk_join_enz"/>
</dbReference>
<keyword evidence="3" id="KW-1185">Reference proteome</keyword>
<dbReference type="EMBL" id="JPRI01000012">
    <property type="protein sequence ID" value="KFF23534.1"/>
    <property type="molecule type" value="Genomic_DNA"/>
</dbReference>
<proteinExistence type="predicted"/>
<organism evidence="2 3">
    <name type="scientific">Chryseobacterium vrystaatense</name>
    <dbReference type="NCBI Taxonomy" id="307480"/>
    <lineage>
        <taxon>Bacteria</taxon>
        <taxon>Pseudomonadati</taxon>
        <taxon>Bacteroidota</taxon>
        <taxon>Flavobacteriia</taxon>
        <taxon>Flavobacteriales</taxon>
        <taxon>Weeksellaceae</taxon>
        <taxon>Chryseobacterium group</taxon>
        <taxon>Chryseobacterium</taxon>
    </lineage>
</organism>
<evidence type="ECO:0000313" key="3">
    <source>
        <dbReference type="Proteomes" id="UP000028719"/>
    </source>
</evidence>
<keyword evidence="1" id="KW-0233">DNA recombination</keyword>
<evidence type="ECO:0000256" key="1">
    <source>
        <dbReference type="ARBA" id="ARBA00023172"/>
    </source>
</evidence>
<name>A0ABR4UGF8_9FLAO</name>
<dbReference type="SUPFAM" id="SSF56349">
    <property type="entry name" value="DNA breaking-rejoining enzymes"/>
    <property type="match status" value="1"/>
</dbReference>
<reference evidence="2 3" key="1">
    <citation type="submission" date="2014-07" db="EMBL/GenBank/DDBJ databases">
        <title>Genome of Chryseobacterium vrystaatense LMG 22846.</title>
        <authorList>
            <person name="Pipes S.E."/>
            <person name="Stropko S.J."/>
            <person name="Newman J.D."/>
        </authorList>
    </citation>
    <scope>NUCLEOTIDE SEQUENCE [LARGE SCALE GENOMIC DNA]</scope>
    <source>
        <strain evidence="2 3">LMG 22846</strain>
    </source>
</reference>
<dbReference type="Proteomes" id="UP000028719">
    <property type="component" value="Unassembled WGS sequence"/>
</dbReference>
<dbReference type="Gene3D" id="1.10.443.10">
    <property type="entry name" value="Intergrase catalytic core"/>
    <property type="match status" value="1"/>
</dbReference>
<protein>
    <submittedName>
        <fullName evidence="2">Uncharacterized protein</fullName>
    </submittedName>
</protein>
<sequence length="63" mass="7217">MTGLRFSDIKKLLWDDIQASLDNFYISYKQSKTGNAEYYPIADKTLKILDPPKENCKKVFGGV</sequence>
<evidence type="ECO:0000313" key="2">
    <source>
        <dbReference type="EMBL" id="KFF23534.1"/>
    </source>
</evidence>